<keyword evidence="3" id="KW-1185">Reference proteome</keyword>
<comment type="caution">
    <text evidence="2">The sequence shown here is derived from an EMBL/GenBank/DDBJ whole genome shotgun (WGS) entry which is preliminary data.</text>
</comment>
<feature type="compositionally biased region" description="Polar residues" evidence="1">
    <location>
        <begin position="52"/>
        <end position="68"/>
    </location>
</feature>
<feature type="compositionally biased region" description="Polar residues" evidence="1">
    <location>
        <begin position="745"/>
        <end position="763"/>
    </location>
</feature>
<feature type="compositionally biased region" description="Polar residues" evidence="1">
    <location>
        <begin position="80"/>
        <end position="96"/>
    </location>
</feature>
<evidence type="ECO:0000256" key="1">
    <source>
        <dbReference type="SAM" id="MobiDB-lite"/>
    </source>
</evidence>
<dbReference type="EMBL" id="CCBN010000019">
    <property type="protein sequence ID" value="CDO57208.1"/>
    <property type="molecule type" value="Genomic_DNA"/>
</dbReference>
<name>A0A0J9XIF0_GEOCN</name>
<feature type="region of interest" description="Disordered" evidence="1">
    <location>
        <begin position="310"/>
        <end position="357"/>
    </location>
</feature>
<feature type="compositionally biased region" description="Low complexity" evidence="1">
    <location>
        <begin position="312"/>
        <end position="344"/>
    </location>
</feature>
<feature type="region of interest" description="Disordered" evidence="1">
    <location>
        <begin position="712"/>
        <end position="791"/>
    </location>
</feature>
<feature type="compositionally biased region" description="Low complexity" evidence="1">
    <location>
        <begin position="34"/>
        <end position="46"/>
    </location>
</feature>
<protein>
    <submittedName>
        <fullName evidence="2">Uncharacterized protein</fullName>
    </submittedName>
</protein>
<gene>
    <name evidence="2" type="ORF">BN980_GECA19s01561g</name>
</gene>
<organism evidence="2 3">
    <name type="scientific">Geotrichum candidum</name>
    <name type="common">Oospora lactis</name>
    <name type="synonym">Dipodascus geotrichum</name>
    <dbReference type="NCBI Taxonomy" id="1173061"/>
    <lineage>
        <taxon>Eukaryota</taxon>
        <taxon>Fungi</taxon>
        <taxon>Dikarya</taxon>
        <taxon>Ascomycota</taxon>
        <taxon>Saccharomycotina</taxon>
        <taxon>Dipodascomycetes</taxon>
        <taxon>Dipodascales</taxon>
        <taxon>Dipodascaceae</taxon>
        <taxon>Geotrichum</taxon>
    </lineage>
</organism>
<feature type="region of interest" description="Disordered" evidence="1">
    <location>
        <begin position="601"/>
        <end position="674"/>
    </location>
</feature>
<evidence type="ECO:0000313" key="3">
    <source>
        <dbReference type="Proteomes" id="UP000242525"/>
    </source>
</evidence>
<dbReference type="Proteomes" id="UP000242525">
    <property type="component" value="Unassembled WGS sequence"/>
</dbReference>
<dbReference type="AlphaFoldDB" id="A0A0J9XIF0"/>
<feature type="compositionally biased region" description="Low complexity" evidence="1">
    <location>
        <begin position="624"/>
        <end position="640"/>
    </location>
</feature>
<reference evidence="2" key="1">
    <citation type="submission" date="2014-03" db="EMBL/GenBank/DDBJ databases">
        <authorList>
            <person name="Casaregola S."/>
        </authorList>
    </citation>
    <scope>NUCLEOTIDE SEQUENCE [LARGE SCALE GENOMIC DNA]</scope>
    <source>
        <strain evidence="2">CLIB 918</strain>
    </source>
</reference>
<proteinExistence type="predicted"/>
<feature type="region of interest" description="Disordered" evidence="1">
    <location>
        <begin position="1"/>
        <end position="96"/>
    </location>
</feature>
<evidence type="ECO:0000313" key="2">
    <source>
        <dbReference type="EMBL" id="CDO57208.1"/>
    </source>
</evidence>
<sequence length="791" mass="86231">MDVIQQQQKQQSSLLYNPNKSSVTSSSKSKKSHTLSPTLSQLSSLSYVPSPANDNSQPRRSWKTSLSRKLTKLRPKQRQPAEQQKHSFSYTTRNDDITQFGQPRTVVLQELPPLHFNHFLNSSSPPLSPVTTATTSNSLKDLDASEVDEIVPLACEGDATLSPTFIKYNSAVTTKNDVAPNENNNLAASSPAATRPILCTIQNTPSSVHEQGELLTYSAHSSRSNSTRSHSGNRVETPKLRLCDTQKLQTNLSGSTSPVSPTALFRRASDGFSARRPLSFHEDLQQRNQQHHYHFQQQQQQHPWALIESRPTSPASHLTTASASSANSASSSASSLTSWSSASSGTGMPERHPEALRSDWKSLRLSLADASGPRGISEGVETKSSAVADIHAIYTLANEIACHRMRENRTVLQLRQMRAQNRARWAFDSIPKVHIALPLPSAGVPGPAGSQMGPTYEYGAPRRNSFHSTLFSGSEEIEGSAATTGIPAEMSAAGAGRNISRTIDARLGRVNSRVRHKVVSHQVHFPAVVALPPSFSGADLNSASCSSLGEPIIICQTRTARFQLMRTSSSAYLNRMVQASGTILPKGQLMAKLILLNRKNPGSTQGTSHMFRDIDDVPKQSNFSSHLPHQQRQQQYRPQLSMREVSRMGAPASASTMPPRRGRGFGSTVQKRPEQWSLSTDVLTVMPMHATTPQHRQTTSQAHRRASGLRNVTSLGADSPRGSVASLSSSQAPLRLRSFRPRSWSARSATSVRTTENFVSHGNNIAGRTGTASGPKPRHPLHQSMVPEITV</sequence>
<feature type="compositionally biased region" description="Low complexity" evidence="1">
    <location>
        <begin position="1"/>
        <end position="11"/>
    </location>
</feature>
<accession>A0A0J9XIF0</accession>